<name>A0A834KGA8_VESGE</name>
<evidence type="ECO:0000313" key="1">
    <source>
        <dbReference type="EMBL" id="KAF7403411.1"/>
    </source>
</evidence>
<accession>A0A834KGA8</accession>
<evidence type="ECO:0000313" key="2">
    <source>
        <dbReference type="Proteomes" id="UP000617340"/>
    </source>
</evidence>
<keyword evidence="2" id="KW-1185">Reference proteome</keyword>
<gene>
    <name evidence="1" type="ORF">HZH68_006205</name>
</gene>
<comment type="caution">
    <text evidence="1">The sequence shown here is derived from an EMBL/GenBank/DDBJ whole genome shotgun (WGS) entry which is preliminary data.</text>
</comment>
<dbReference type="AlphaFoldDB" id="A0A834KGA8"/>
<reference evidence="1" key="1">
    <citation type="journal article" date="2020" name="G3 (Bethesda)">
        <title>High-Quality Assemblies for Three Invasive Social Wasps from the &lt;i&gt;Vespula&lt;/i&gt; Genus.</title>
        <authorList>
            <person name="Harrop T.W.R."/>
            <person name="Guhlin J."/>
            <person name="McLaughlin G.M."/>
            <person name="Permina E."/>
            <person name="Stockwell P."/>
            <person name="Gilligan J."/>
            <person name="Le Lec M.F."/>
            <person name="Gruber M.A.M."/>
            <person name="Quinn O."/>
            <person name="Lovegrove M."/>
            <person name="Duncan E.J."/>
            <person name="Remnant E.J."/>
            <person name="Van Eeckhoven J."/>
            <person name="Graham B."/>
            <person name="Knapp R.A."/>
            <person name="Langford K.W."/>
            <person name="Kronenberg Z."/>
            <person name="Press M.O."/>
            <person name="Eacker S.M."/>
            <person name="Wilson-Rankin E.E."/>
            <person name="Purcell J."/>
            <person name="Lester P.J."/>
            <person name="Dearden P.K."/>
        </authorList>
    </citation>
    <scope>NUCLEOTIDE SEQUENCE</scope>
    <source>
        <strain evidence="1">Linc-1</strain>
    </source>
</reference>
<dbReference type="Proteomes" id="UP000617340">
    <property type="component" value="Unassembled WGS sequence"/>
</dbReference>
<organism evidence="1 2">
    <name type="scientific">Vespula germanica</name>
    <name type="common">German yellow jacket</name>
    <name type="synonym">Paravespula germanica</name>
    <dbReference type="NCBI Taxonomy" id="30212"/>
    <lineage>
        <taxon>Eukaryota</taxon>
        <taxon>Metazoa</taxon>
        <taxon>Ecdysozoa</taxon>
        <taxon>Arthropoda</taxon>
        <taxon>Hexapoda</taxon>
        <taxon>Insecta</taxon>
        <taxon>Pterygota</taxon>
        <taxon>Neoptera</taxon>
        <taxon>Endopterygota</taxon>
        <taxon>Hymenoptera</taxon>
        <taxon>Apocrita</taxon>
        <taxon>Aculeata</taxon>
        <taxon>Vespoidea</taxon>
        <taxon>Vespidae</taxon>
        <taxon>Vespinae</taxon>
        <taxon>Vespula</taxon>
    </lineage>
</organism>
<dbReference type="EMBL" id="JACSDZ010000005">
    <property type="protein sequence ID" value="KAF7403411.1"/>
    <property type="molecule type" value="Genomic_DNA"/>
</dbReference>
<proteinExistence type="predicted"/>
<protein>
    <submittedName>
        <fullName evidence="1">Uncharacterized protein</fullName>
    </submittedName>
</protein>
<sequence>MVLKEEDEAATQKKFMGIRFSRISRDRTAVLRIRISVNTLFLMIQSREGVRFSKDQRLLRYDDVIELQDPLLFLVYGLFAILDAVTSAHGVSSLHIITDFQEFHELQYSSLNIPVLYALRYVYVSLSHFHNKGIIESKA</sequence>